<sequence>MPFRSPERLLRKLPRWFPSLRGRHAGIVHAPLMNEARMQELRDHAEALPWSLIDFQRLASCPRVGDAPSVFRGQGMEFEENRTYQPGDELRLLNWRLYARTGEMYTRVLQEERRPRVFLLADRRASMRFGTRRQLKATLAAGIASCHAWQARQQALPLGGMILEQSHRWFDPGVGEVALEHLLEGLNSPCEPLALDAIRISLEEALQLLIQRLPHGCFLLMISDFRDLDPHSAAPLLQQLVQRHSIRAIQVLDPVEQRLPHGGDLLFDDPSATVPIRLPARDQAMRQDYADLFSARQAALTDCLTGCGIPLQVCTTTDSVEDSLDVLRSVNDAG</sequence>
<dbReference type="AlphaFoldDB" id="A0A7U6GJX2"/>
<dbReference type="InterPro" id="IPR002881">
    <property type="entry name" value="DUF58"/>
</dbReference>
<dbReference type="Pfam" id="PF01882">
    <property type="entry name" value="DUF58"/>
    <property type="match status" value="1"/>
</dbReference>
<evidence type="ECO:0000259" key="1">
    <source>
        <dbReference type="Pfam" id="PF01882"/>
    </source>
</evidence>
<dbReference type="OrthoDB" id="9776116at2"/>
<reference evidence="2 3" key="1">
    <citation type="journal article" date="2014" name="PLoS ONE">
        <title>Physiological and genomic features of a novel sulfur-oxidizing gammaproteobacterium belonging to a previously uncultivated symbiotic lineage isolated from a hydrothermal vent.</title>
        <authorList>
            <person name="Nunoura T."/>
            <person name="Takaki Y."/>
            <person name="Kazama H."/>
            <person name="Kakuta J."/>
            <person name="Shimamura S."/>
            <person name="Makita H."/>
            <person name="Hirai M."/>
            <person name="Miyazaki M."/>
            <person name="Takai K."/>
        </authorList>
    </citation>
    <scope>NUCLEOTIDE SEQUENCE [LARGE SCALE GENOMIC DNA]</scope>
    <source>
        <strain evidence="2 3">Hiromi1</strain>
    </source>
</reference>
<dbReference type="KEGG" id="tbn:TBH_C2025"/>
<keyword evidence="3" id="KW-1185">Reference proteome</keyword>
<name>A0A7U6GJX2_9GAMM</name>
<evidence type="ECO:0000313" key="3">
    <source>
        <dbReference type="Proteomes" id="UP000031631"/>
    </source>
</evidence>
<feature type="domain" description="DUF58" evidence="1">
    <location>
        <begin position="80"/>
        <end position="296"/>
    </location>
</feature>
<organism evidence="2 3">
    <name type="scientific">Thiolapillus brandeum</name>
    <dbReference type="NCBI Taxonomy" id="1076588"/>
    <lineage>
        <taxon>Bacteria</taxon>
        <taxon>Pseudomonadati</taxon>
        <taxon>Pseudomonadota</taxon>
        <taxon>Gammaproteobacteria</taxon>
        <taxon>Chromatiales</taxon>
        <taxon>Sedimenticolaceae</taxon>
        <taxon>Thiolapillus</taxon>
    </lineage>
</organism>
<protein>
    <recommendedName>
        <fullName evidence="1">DUF58 domain-containing protein</fullName>
    </recommendedName>
</protein>
<dbReference type="PANTHER" id="PTHR33608">
    <property type="entry name" value="BLL2464 PROTEIN"/>
    <property type="match status" value="1"/>
</dbReference>
<dbReference type="Proteomes" id="UP000031631">
    <property type="component" value="Chromosome"/>
</dbReference>
<gene>
    <name evidence="2" type="ORF">TBH_C2025</name>
</gene>
<dbReference type="EMBL" id="AP012273">
    <property type="protein sequence ID" value="BAO44939.1"/>
    <property type="molecule type" value="Genomic_DNA"/>
</dbReference>
<evidence type="ECO:0000313" key="2">
    <source>
        <dbReference type="EMBL" id="BAO44939.1"/>
    </source>
</evidence>
<dbReference type="PANTHER" id="PTHR33608:SF12">
    <property type="entry name" value="DUF58 DOMAIN-CONTAINING PROTEIN"/>
    <property type="match status" value="1"/>
</dbReference>
<proteinExistence type="predicted"/>
<accession>A0A7U6GJX2</accession>